<feature type="domain" description="SMODS and SLOG-associating 2TM effector" evidence="11">
    <location>
        <begin position="116"/>
        <end position="233"/>
    </location>
</feature>
<gene>
    <name evidence="12" type="ORF">TASIC1_0002051300</name>
</gene>
<feature type="transmembrane region" description="Helical" evidence="9">
    <location>
        <begin position="288"/>
        <end position="305"/>
    </location>
</feature>
<evidence type="ECO:0000313" key="13">
    <source>
        <dbReference type="Proteomes" id="UP000517252"/>
    </source>
</evidence>
<feature type="transmembrane region" description="Helical" evidence="9">
    <location>
        <begin position="161"/>
        <end position="178"/>
    </location>
</feature>
<evidence type="ECO:0000256" key="8">
    <source>
        <dbReference type="SAM" id="MobiDB-lite"/>
    </source>
</evidence>
<dbReference type="GO" id="GO:0016020">
    <property type="term" value="C:membrane"/>
    <property type="evidence" value="ECO:0007669"/>
    <property type="project" value="UniProtKB-SubCell"/>
</dbReference>
<evidence type="ECO:0000256" key="2">
    <source>
        <dbReference type="ARBA" id="ARBA00022676"/>
    </source>
</evidence>
<keyword evidence="2" id="KW-0328">Glycosyltransferase</keyword>
<keyword evidence="7 9" id="KW-0472">Membrane</keyword>
<evidence type="ECO:0000313" key="12">
    <source>
        <dbReference type="EMBL" id="GFP53329.1"/>
    </source>
</evidence>
<feature type="compositionally biased region" description="Pro residues" evidence="8">
    <location>
        <begin position="34"/>
        <end position="56"/>
    </location>
</feature>
<dbReference type="EMBL" id="BLZH01000002">
    <property type="protein sequence ID" value="GFP53329.1"/>
    <property type="molecule type" value="Genomic_DNA"/>
</dbReference>
<keyword evidence="5" id="KW-0735">Signal-anchor</keyword>
<dbReference type="Proteomes" id="UP000517252">
    <property type="component" value="Unassembled WGS sequence"/>
</dbReference>
<dbReference type="NCBIfam" id="NF033635">
    <property type="entry name" value="SLATT_fungal"/>
    <property type="match status" value="1"/>
</dbReference>
<dbReference type="PANTHER" id="PTHR38793:SF1">
    <property type="entry name" value="SMODS AND SLOG-ASSOCIATING 2TM EFFECTOR DOMAIN-CONTAINING PROTEIN"/>
    <property type="match status" value="1"/>
</dbReference>
<evidence type="ECO:0000256" key="5">
    <source>
        <dbReference type="ARBA" id="ARBA00022968"/>
    </source>
</evidence>
<sequence>MSKLAKGNPITDAPTLPPLSVGVNNNPGPHADPSKPPAPAPSGPPGIPSGPRPQRPPENNQHHQTPRHRFLSPAEWGIVANGIGGIRDREQHKPIHPTSWLWPPKGMPRGLYKDTVTQRTKFFYLYHISSGIRWILMLLQLFIGATLTALGSMSFKQGTPITVLGAANTIIAGLLAFLQNSGLPDRYRYDKSEFEALEDHIKEILDSGIAPANQTTDQILAECFDLYQDAKATVSANLPANYMPRITQQGSQRPGALTQSGSHSTTPKQLALQYAGGDSTPTPTVGKLFPFLSTLAICFIVLRGLDFFRKSDYDVLPISAAGSLGEGLSPEEQYLARLNREFKLTNETEWLSWRFRHARDSTKWTAVNSVHNNFGSQDAKVVFTEHPNPLDVRVTHRMELPALGDLSSKSYDASELVFGITTTYDKIMDREGALLRSWTRWLTNGQKKSNGASLVLMLDQAGKDEVKELEDLLRTNGVDAQVFATGEPMSLTSRYHELAHLLKSFGAILSSSGGAIKRWYALVEDDVFFPDVSYLQHRLASYKIDEEVYIGLPSEQNDWEATRSNTTTTTYGGGAVFLTRPALDTLSKLTCFKMPELRDRFHAKRWDVLLKSCFAWDSDVKMNVLPGFHNPDIEVINLDADAYESGIRPLILHDALGRHGMDVNVAHLVTNVCDTCFMQRYEFHDNWVLTVGVSISEHFDNVKHHSKNSMAIIDNMATDQSSKLHEVIIDDAGVDRTELIWTENRRVWEFADSVMSDDGAVWQAYIDKAVGEPGPDNIDSVIILVWENMTR</sequence>
<feature type="region of interest" description="Disordered" evidence="8">
    <location>
        <begin position="1"/>
        <end position="71"/>
    </location>
</feature>
<dbReference type="OrthoDB" id="5398270at2759"/>
<protein>
    <submittedName>
        <fullName evidence="12">Uncharacterized protein</fullName>
    </submittedName>
</protein>
<proteinExistence type="predicted"/>
<evidence type="ECO:0000256" key="1">
    <source>
        <dbReference type="ARBA" id="ARBA00004606"/>
    </source>
</evidence>
<dbReference type="Gene3D" id="3.90.550.50">
    <property type="match status" value="1"/>
</dbReference>
<evidence type="ECO:0000256" key="3">
    <source>
        <dbReference type="ARBA" id="ARBA00022679"/>
    </source>
</evidence>
<comment type="subcellular location">
    <subcellularLocation>
        <location evidence="1">Membrane</location>
        <topology evidence="1">Single-pass type II membrane protein</topology>
    </subcellularLocation>
</comment>
<keyword evidence="4 9" id="KW-0812">Transmembrane</keyword>
<keyword evidence="3" id="KW-0808">Transferase</keyword>
<evidence type="ECO:0000256" key="7">
    <source>
        <dbReference type="ARBA" id="ARBA00023136"/>
    </source>
</evidence>
<evidence type="ECO:0000259" key="11">
    <source>
        <dbReference type="Pfam" id="PF18142"/>
    </source>
</evidence>
<evidence type="ECO:0000259" key="10">
    <source>
        <dbReference type="Pfam" id="PF02434"/>
    </source>
</evidence>
<accession>A0A6V8QM66</accession>
<evidence type="ECO:0000256" key="9">
    <source>
        <dbReference type="SAM" id="Phobius"/>
    </source>
</evidence>
<reference evidence="12 13" key="1">
    <citation type="submission" date="2020-07" db="EMBL/GenBank/DDBJ databases">
        <title>Trichoderma asperellum IC-1 whole genome shotgun sequence.</title>
        <authorList>
            <person name="Kanamasa S."/>
            <person name="Takahashi H."/>
        </authorList>
    </citation>
    <scope>NUCLEOTIDE SEQUENCE [LARGE SCALE GENOMIC DNA]</scope>
    <source>
        <strain evidence="12 13">IC-1</strain>
    </source>
</reference>
<dbReference type="PANTHER" id="PTHR38793">
    <property type="entry name" value="SLATT_FUNGAL DOMAIN-CONTAINING PROTEIN-RELATED"/>
    <property type="match status" value="1"/>
</dbReference>
<feature type="domain" description="Fringe-like glycosyltransferase" evidence="10">
    <location>
        <begin position="517"/>
        <end position="630"/>
    </location>
</feature>
<dbReference type="Pfam" id="PF02434">
    <property type="entry name" value="Fringe"/>
    <property type="match status" value="1"/>
</dbReference>
<dbReference type="AlphaFoldDB" id="A0A6V8QM66"/>
<dbReference type="GO" id="GO:0016757">
    <property type="term" value="F:glycosyltransferase activity"/>
    <property type="evidence" value="ECO:0007669"/>
    <property type="project" value="UniProtKB-KW"/>
</dbReference>
<keyword evidence="6 9" id="KW-1133">Transmembrane helix</keyword>
<evidence type="ECO:0000256" key="6">
    <source>
        <dbReference type="ARBA" id="ARBA00022989"/>
    </source>
</evidence>
<organism evidence="12 13">
    <name type="scientific">Trichoderma asperellum</name>
    <name type="common">Filamentous fungus</name>
    <dbReference type="NCBI Taxonomy" id="101201"/>
    <lineage>
        <taxon>Eukaryota</taxon>
        <taxon>Fungi</taxon>
        <taxon>Dikarya</taxon>
        <taxon>Ascomycota</taxon>
        <taxon>Pezizomycotina</taxon>
        <taxon>Sordariomycetes</taxon>
        <taxon>Hypocreomycetidae</taxon>
        <taxon>Hypocreales</taxon>
        <taxon>Hypocreaceae</taxon>
        <taxon>Trichoderma</taxon>
    </lineage>
</organism>
<dbReference type="InterPro" id="IPR003378">
    <property type="entry name" value="Fringe-like_glycosylTrfase"/>
</dbReference>
<name>A0A6V8QM66_TRIAP</name>
<evidence type="ECO:0000256" key="4">
    <source>
        <dbReference type="ARBA" id="ARBA00022692"/>
    </source>
</evidence>
<dbReference type="InterPro" id="IPR041622">
    <property type="entry name" value="SLATT_fungi"/>
</dbReference>
<dbReference type="Pfam" id="PF18142">
    <property type="entry name" value="SLATT_fungal"/>
    <property type="match status" value="1"/>
</dbReference>
<comment type="caution">
    <text evidence="12">The sequence shown here is derived from an EMBL/GenBank/DDBJ whole genome shotgun (WGS) entry which is preliminary data.</text>
</comment>